<dbReference type="InterPro" id="IPR042099">
    <property type="entry name" value="ANL_N_sf"/>
</dbReference>
<organism evidence="3 4">
    <name type="scientific">Tumebacillus permanentifrigoris</name>
    <dbReference type="NCBI Taxonomy" id="378543"/>
    <lineage>
        <taxon>Bacteria</taxon>
        <taxon>Bacillati</taxon>
        <taxon>Bacillota</taxon>
        <taxon>Bacilli</taxon>
        <taxon>Bacillales</taxon>
        <taxon>Alicyclobacillaceae</taxon>
        <taxon>Tumebacillus</taxon>
    </lineage>
</organism>
<comment type="caution">
    <text evidence="3">The sequence shown here is derived from an EMBL/GenBank/DDBJ whole genome shotgun (WGS) entry which is preliminary data.</text>
</comment>
<dbReference type="Gene3D" id="3.40.50.12780">
    <property type="entry name" value="N-terminal domain of ligase-like"/>
    <property type="match status" value="1"/>
</dbReference>
<dbReference type="AlphaFoldDB" id="A0A316D337"/>
<dbReference type="InterPro" id="IPR000873">
    <property type="entry name" value="AMP-dep_synth/lig_dom"/>
</dbReference>
<dbReference type="Proteomes" id="UP000245634">
    <property type="component" value="Unassembled WGS sequence"/>
</dbReference>
<evidence type="ECO:0000259" key="2">
    <source>
        <dbReference type="PROSITE" id="PS50075"/>
    </source>
</evidence>
<comment type="similarity">
    <text evidence="1">Belongs to the ATP-dependent AMP-binding enzyme family.</text>
</comment>
<dbReference type="Gene3D" id="1.10.1200.10">
    <property type="entry name" value="ACP-like"/>
    <property type="match status" value="1"/>
</dbReference>
<dbReference type="OrthoDB" id="9765680at2"/>
<dbReference type="PANTHER" id="PTHR22754">
    <property type="entry name" value="DISCO-INTERACTING PROTEIN 2 DIP2 -RELATED"/>
    <property type="match status" value="1"/>
</dbReference>
<name>A0A316D337_9BACL</name>
<dbReference type="Gene3D" id="3.30.300.30">
    <property type="match status" value="1"/>
</dbReference>
<sequence length="847" mass="95175">MKFRNLVEMLEARRASDKGLRFIRSDQDEVFVSYGNLYDRARGVLYHLQARGIKPGDEVLLQIENNESFLYVFWACLLGGYIPVPITVGSKEEHNLKVIRIWEVVNNPYLVTSEQRYAKLRSYAETKGFDAVVGQLEAGTLLLDDLNDWSQPGVVQYPEEQDVAFIQFSSGSTGDPKGVVLTHHNLLTNVGQMHVAFEMDAEDGLLSWVPYTHDMGMIIGHLTPINSGINQYNMDPMLFMRRPVLWFKKVNEHKVTIVCAPNFGYKLLLQSFQPEHGEGWDLSRFKVALNGAEPILAETMRAFEATFAPYGMRQGTSFSAYGLAEASVAVSFSPVGEGIREFFIDRTQLQVGQPVRFVEPTHPDAFSLVETGRPIIDLEMRICDEDNHVLPDNVIGYAQIRGANVTSGYYNNPEATARTITPDGWLNTGDLGFMREGRFLMTGRAKEIIIVQGQNYYPHDIERMVSQVPGVARGEAAACGVFNETLGYEEIHLFVLYKGKLDAFAEIALQVKQHIAQQLGLTLGDVLPLRQIPKTTSGKIQRFLLAEEYRSGEYDELAQTVRAQLAELMPAPAAGQDLEHTLLYIVREVLGVVEVGIHDNFTKFGATSLQMTKMQERLEQVFPGRVKVSDLFAFPSISMLVELIEGKGNLLLPAVRLPESYFHSTEERPNSGFEVRFDAELTTALTQIAAREQATVSDLLLALCANLFHQVSQQRMITLPTLMHSDEHVVAVTVDFEQVTGLQELIEYGKRQARDLQGDLVYARSDFSKIVRTRDPQAAVVCFCDRDVRPPDAGLLRYFDLLIERFEDGQGMGLFVEFNSRRLDKERVRQLAVNLVKLAKRLANGLA</sequence>
<evidence type="ECO:0000313" key="4">
    <source>
        <dbReference type="Proteomes" id="UP000245634"/>
    </source>
</evidence>
<dbReference type="SUPFAM" id="SSF52777">
    <property type="entry name" value="CoA-dependent acyltransferases"/>
    <property type="match status" value="1"/>
</dbReference>
<dbReference type="Pfam" id="PF00550">
    <property type="entry name" value="PP-binding"/>
    <property type="match status" value="1"/>
</dbReference>
<dbReference type="PANTHER" id="PTHR22754:SF32">
    <property type="entry name" value="DISCO-INTERACTING PROTEIN 2"/>
    <property type="match status" value="1"/>
</dbReference>
<dbReference type="GO" id="GO:0006633">
    <property type="term" value="P:fatty acid biosynthetic process"/>
    <property type="evidence" value="ECO:0007669"/>
    <property type="project" value="TreeGrafter"/>
</dbReference>
<dbReference type="Pfam" id="PF00501">
    <property type="entry name" value="AMP-binding"/>
    <property type="match status" value="1"/>
</dbReference>
<feature type="domain" description="Carrier" evidence="2">
    <location>
        <begin position="573"/>
        <end position="648"/>
    </location>
</feature>
<protein>
    <submittedName>
        <fullName evidence="3">Acyl-CoA synthetase (AMP-forming)/AMP-acid ligase II</fullName>
    </submittedName>
</protein>
<dbReference type="InterPro" id="IPR020845">
    <property type="entry name" value="AMP-binding_CS"/>
</dbReference>
<dbReference type="PROSITE" id="PS50075">
    <property type="entry name" value="CARRIER"/>
    <property type="match status" value="1"/>
</dbReference>
<accession>A0A316D337</accession>
<reference evidence="3 4" key="1">
    <citation type="submission" date="2018-05" db="EMBL/GenBank/DDBJ databases">
        <title>Genomic Encyclopedia of Type Strains, Phase IV (KMG-IV): sequencing the most valuable type-strain genomes for metagenomic binning, comparative biology and taxonomic classification.</title>
        <authorList>
            <person name="Goeker M."/>
        </authorList>
    </citation>
    <scope>NUCLEOTIDE SEQUENCE [LARGE SCALE GENOMIC DNA]</scope>
    <source>
        <strain evidence="3 4">DSM 18773</strain>
    </source>
</reference>
<dbReference type="EMBL" id="QGGL01000023">
    <property type="protein sequence ID" value="PWK05386.1"/>
    <property type="molecule type" value="Genomic_DNA"/>
</dbReference>
<dbReference type="RefSeq" id="WP_109691088.1">
    <property type="nucleotide sequence ID" value="NZ_QGGL01000023.1"/>
</dbReference>
<dbReference type="GO" id="GO:0005886">
    <property type="term" value="C:plasma membrane"/>
    <property type="evidence" value="ECO:0007669"/>
    <property type="project" value="TreeGrafter"/>
</dbReference>
<dbReference type="InterPro" id="IPR045851">
    <property type="entry name" value="AMP-bd_C_sf"/>
</dbReference>
<dbReference type="GO" id="GO:0070566">
    <property type="term" value="F:adenylyltransferase activity"/>
    <property type="evidence" value="ECO:0007669"/>
    <property type="project" value="TreeGrafter"/>
</dbReference>
<dbReference type="InterPro" id="IPR036736">
    <property type="entry name" value="ACP-like_sf"/>
</dbReference>
<gene>
    <name evidence="3" type="ORF">C7459_12311</name>
</gene>
<dbReference type="PROSITE" id="PS00455">
    <property type="entry name" value="AMP_BINDING"/>
    <property type="match status" value="1"/>
</dbReference>
<dbReference type="GO" id="GO:0016874">
    <property type="term" value="F:ligase activity"/>
    <property type="evidence" value="ECO:0007669"/>
    <property type="project" value="UniProtKB-KW"/>
</dbReference>
<keyword evidence="4" id="KW-1185">Reference proteome</keyword>
<proteinExistence type="inferred from homology"/>
<dbReference type="SUPFAM" id="SSF47336">
    <property type="entry name" value="ACP-like"/>
    <property type="match status" value="1"/>
</dbReference>
<dbReference type="SUPFAM" id="SSF56801">
    <property type="entry name" value="Acetyl-CoA synthetase-like"/>
    <property type="match status" value="1"/>
</dbReference>
<dbReference type="Gene3D" id="3.30.559.30">
    <property type="entry name" value="Nonribosomal peptide synthetase, condensation domain"/>
    <property type="match status" value="1"/>
</dbReference>
<keyword evidence="3" id="KW-0436">Ligase</keyword>
<evidence type="ECO:0000313" key="3">
    <source>
        <dbReference type="EMBL" id="PWK05386.1"/>
    </source>
</evidence>
<dbReference type="InterPro" id="IPR009081">
    <property type="entry name" value="PP-bd_ACP"/>
</dbReference>
<evidence type="ECO:0000256" key="1">
    <source>
        <dbReference type="ARBA" id="ARBA00006432"/>
    </source>
</evidence>